<dbReference type="PROSITE" id="PS00108">
    <property type="entry name" value="PROTEIN_KINASE_ST"/>
    <property type="match status" value="1"/>
</dbReference>
<keyword evidence="4" id="KW-0597">Phosphoprotein</keyword>
<keyword evidence="5" id="KW-0808">Transferase</keyword>
<keyword evidence="18" id="KW-1185">Reference proteome</keyword>
<accession>A0ABD0LZ31</accession>
<gene>
    <name evidence="17" type="ORF">BaRGS_00003795</name>
</gene>
<dbReference type="FunFam" id="3.30.200.20:FF:000042">
    <property type="entry name" value="Aurora kinase A"/>
    <property type="match status" value="1"/>
</dbReference>
<dbReference type="Gene3D" id="1.10.510.10">
    <property type="entry name" value="Transferase(Phosphotransferase) domain 1"/>
    <property type="match status" value="1"/>
</dbReference>
<dbReference type="AlphaFoldDB" id="A0ABD0LZ31"/>
<dbReference type="InterPro" id="IPR017441">
    <property type="entry name" value="Protein_kinase_ATP_BS"/>
</dbReference>
<dbReference type="GO" id="GO:0030154">
    <property type="term" value="P:cell differentiation"/>
    <property type="evidence" value="ECO:0007669"/>
    <property type="project" value="UniProtKB-KW"/>
</dbReference>
<dbReference type="PROSITE" id="PS00107">
    <property type="entry name" value="PROTEIN_KINASE_ATP"/>
    <property type="match status" value="1"/>
</dbReference>
<evidence type="ECO:0000256" key="15">
    <source>
        <dbReference type="RuleBase" id="RU000304"/>
    </source>
</evidence>
<evidence type="ECO:0000256" key="9">
    <source>
        <dbReference type="ARBA" id="ARBA00022782"/>
    </source>
</evidence>
<reference evidence="17 18" key="1">
    <citation type="journal article" date="2023" name="Sci. Data">
        <title>Genome assembly of the Korean intertidal mud-creeper Batillaria attramentaria.</title>
        <authorList>
            <person name="Patra A.K."/>
            <person name="Ho P.T."/>
            <person name="Jun S."/>
            <person name="Lee S.J."/>
            <person name="Kim Y."/>
            <person name="Won Y.J."/>
        </authorList>
    </citation>
    <scope>NUCLEOTIDE SEQUENCE [LARGE SCALE GENOMIC DNA]</scope>
    <source>
        <strain evidence="17">Wonlab-2016</strain>
    </source>
</reference>
<evidence type="ECO:0000313" key="18">
    <source>
        <dbReference type="Proteomes" id="UP001519460"/>
    </source>
</evidence>
<dbReference type="GO" id="GO:0005524">
    <property type="term" value="F:ATP binding"/>
    <property type="evidence" value="ECO:0007669"/>
    <property type="project" value="UniProtKB-UniRule"/>
</dbReference>
<organism evidence="17 18">
    <name type="scientific">Batillaria attramentaria</name>
    <dbReference type="NCBI Taxonomy" id="370345"/>
    <lineage>
        <taxon>Eukaryota</taxon>
        <taxon>Metazoa</taxon>
        <taxon>Spiralia</taxon>
        <taxon>Lophotrochozoa</taxon>
        <taxon>Mollusca</taxon>
        <taxon>Gastropoda</taxon>
        <taxon>Caenogastropoda</taxon>
        <taxon>Sorbeoconcha</taxon>
        <taxon>Cerithioidea</taxon>
        <taxon>Batillariidae</taxon>
        <taxon>Batillaria</taxon>
    </lineage>
</organism>
<evidence type="ECO:0000256" key="8">
    <source>
        <dbReference type="ARBA" id="ARBA00022777"/>
    </source>
</evidence>
<dbReference type="SUPFAM" id="SSF56112">
    <property type="entry name" value="Protein kinase-like (PK-like)"/>
    <property type="match status" value="1"/>
</dbReference>
<evidence type="ECO:0000256" key="14">
    <source>
        <dbReference type="PROSITE-ProRule" id="PRU10141"/>
    </source>
</evidence>
<name>A0ABD0LZ31_9CAEN</name>
<evidence type="ECO:0000259" key="16">
    <source>
        <dbReference type="PROSITE" id="PS50011"/>
    </source>
</evidence>
<evidence type="ECO:0000256" key="12">
    <source>
        <dbReference type="ARBA" id="ARBA00022843"/>
    </source>
</evidence>
<keyword evidence="11" id="KW-0460">Magnesium</keyword>
<dbReference type="InterPro" id="IPR011009">
    <property type="entry name" value="Kinase-like_dom_sf"/>
</dbReference>
<dbReference type="PANTHER" id="PTHR24346">
    <property type="entry name" value="MAP/MICROTUBULE AFFINITY-REGULATING KINASE"/>
    <property type="match status" value="1"/>
</dbReference>
<keyword evidence="13" id="KW-0744">Spermatogenesis</keyword>
<dbReference type="GO" id="GO:0004674">
    <property type="term" value="F:protein serine/threonine kinase activity"/>
    <property type="evidence" value="ECO:0007669"/>
    <property type="project" value="UniProtKB-KW"/>
</dbReference>
<dbReference type="GO" id="GO:0000287">
    <property type="term" value="F:magnesium ion binding"/>
    <property type="evidence" value="ECO:0007669"/>
    <property type="project" value="UniProtKB-ARBA"/>
</dbReference>
<dbReference type="InterPro" id="IPR000719">
    <property type="entry name" value="Prot_kinase_dom"/>
</dbReference>
<keyword evidence="2" id="KW-0217">Developmental protein</keyword>
<comment type="caution">
    <text evidence="17">The sequence shown here is derived from an EMBL/GenBank/DDBJ whole genome shotgun (WGS) entry which is preliminary data.</text>
</comment>
<feature type="domain" description="Protein kinase" evidence="16">
    <location>
        <begin position="63"/>
        <end position="249"/>
    </location>
</feature>
<evidence type="ECO:0000256" key="11">
    <source>
        <dbReference type="ARBA" id="ARBA00022842"/>
    </source>
</evidence>
<keyword evidence="3 15" id="KW-0723">Serine/threonine-protein kinase</keyword>
<evidence type="ECO:0000256" key="5">
    <source>
        <dbReference type="ARBA" id="ARBA00022679"/>
    </source>
</evidence>
<evidence type="ECO:0000256" key="4">
    <source>
        <dbReference type="ARBA" id="ARBA00022553"/>
    </source>
</evidence>
<dbReference type="Pfam" id="PF00069">
    <property type="entry name" value="Pkinase"/>
    <property type="match status" value="1"/>
</dbReference>
<dbReference type="EMBL" id="JACVVK020000013">
    <property type="protein sequence ID" value="KAK7504767.1"/>
    <property type="molecule type" value="Genomic_DNA"/>
</dbReference>
<keyword evidence="9" id="KW-0221">Differentiation</keyword>
<keyword evidence="12" id="KW-0832">Ubl conjugation</keyword>
<keyword evidence="6" id="KW-0479">Metal-binding</keyword>
<dbReference type="PANTHER" id="PTHR24346:SF102">
    <property type="entry name" value="TESTIS-SPECIFIC SERINE_THREONINE-PROTEIN KINASE 1"/>
    <property type="match status" value="1"/>
</dbReference>
<evidence type="ECO:0000256" key="13">
    <source>
        <dbReference type="ARBA" id="ARBA00022871"/>
    </source>
</evidence>
<evidence type="ECO:0000256" key="6">
    <source>
        <dbReference type="ARBA" id="ARBA00022723"/>
    </source>
</evidence>
<protein>
    <recommendedName>
        <fullName evidence="16">Protein kinase domain-containing protein</fullName>
    </recommendedName>
</protein>
<evidence type="ECO:0000256" key="7">
    <source>
        <dbReference type="ARBA" id="ARBA00022741"/>
    </source>
</evidence>
<sequence>MFPAKRPRLGMAEDGRPTLQEELLALRGEVEPANSRRQSLSRADGGSVTYRPTYRAVLAKHNYLVRKTLGNGSYSKVKLAIALARNKEPVAIKIVDRNRAPSDFQTKFLPRELDVWPRLRHPNIVRVLETFDDGRRVYMVLEYQENGDVLRYIQKVGALNEPLAQAWTWQVCDAARYLHDQNITHRDLKLENLLLDRNFHIKICDFGFVKGDCVLDLSRTYCGSKSYAAPEILLGEPYDPKKADTWESA</sequence>
<evidence type="ECO:0000313" key="17">
    <source>
        <dbReference type="EMBL" id="KAK7504767.1"/>
    </source>
</evidence>
<evidence type="ECO:0000256" key="10">
    <source>
        <dbReference type="ARBA" id="ARBA00022840"/>
    </source>
</evidence>
<dbReference type="GO" id="GO:0007283">
    <property type="term" value="P:spermatogenesis"/>
    <property type="evidence" value="ECO:0007669"/>
    <property type="project" value="UniProtKB-KW"/>
</dbReference>
<comment type="cofactor">
    <cofactor evidence="1">
        <name>Mg(2+)</name>
        <dbReference type="ChEBI" id="CHEBI:18420"/>
    </cofactor>
</comment>
<feature type="binding site" evidence="14">
    <location>
        <position position="93"/>
    </location>
    <ligand>
        <name>ATP</name>
        <dbReference type="ChEBI" id="CHEBI:30616"/>
    </ligand>
</feature>
<dbReference type="SMART" id="SM00220">
    <property type="entry name" value="S_TKc"/>
    <property type="match status" value="1"/>
</dbReference>
<evidence type="ECO:0000256" key="1">
    <source>
        <dbReference type="ARBA" id="ARBA00001946"/>
    </source>
</evidence>
<evidence type="ECO:0000256" key="3">
    <source>
        <dbReference type="ARBA" id="ARBA00022527"/>
    </source>
</evidence>
<proteinExistence type="inferred from homology"/>
<dbReference type="FunFam" id="1.10.510.10:FF:000571">
    <property type="entry name" value="Maternal embryonic leucine zipper kinase"/>
    <property type="match status" value="1"/>
</dbReference>
<evidence type="ECO:0000256" key="2">
    <source>
        <dbReference type="ARBA" id="ARBA00022473"/>
    </source>
</evidence>
<dbReference type="InterPro" id="IPR008271">
    <property type="entry name" value="Ser/Thr_kinase_AS"/>
</dbReference>
<dbReference type="Proteomes" id="UP001519460">
    <property type="component" value="Unassembled WGS sequence"/>
</dbReference>
<dbReference type="PROSITE" id="PS50011">
    <property type="entry name" value="PROTEIN_KINASE_DOM"/>
    <property type="match status" value="1"/>
</dbReference>
<keyword evidence="7 14" id="KW-0547">Nucleotide-binding</keyword>
<keyword evidence="10 14" id="KW-0067">ATP-binding</keyword>
<comment type="similarity">
    <text evidence="15">Belongs to the protein kinase superfamily.</text>
</comment>
<keyword evidence="8" id="KW-0418">Kinase</keyword>